<evidence type="ECO:0000256" key="1">
    <source>
        <dbReference type="ARBA" id="ARBA00000085"/>
    </source>
</evidence>
<dbReference type="PANTHER" id="PTHR43065">
    <property type="entry name" value="SENSOR HISTIDINE KINASE"/>
    <property type="match status" value="1"/>
</dbReference>
<keyword evidence="5" id="KW-0547">Nucleotide-binding</keyword>
<dbReference type="SMART" id="SM00388">
    <property type="entry name" value="HisKA"/>
    <property type="match status" value="1"/>
</dbReference>
<dbReference type="Gene3D" id="1.10.287.130">
    <property type="match status" value="1"/>
</dbReference>
<dbReference type="Gene3D" id="3.30.565.10">
    <property type="entry name" value="Histidine kinase-like ATPase, C-terminal domain"/>
    <property type="match status" value="1"/>
</dbReference>
<reference evidence="11 12" key="1">
    <citation type="journal article" date="2015" name="Genome Announc.">
        <title>Complete Genome Sequence of Sedimenticola thiotaurini Strain SIP-G1, a Polyphosphate- and Polyhydroxyalkanoate-Accumulating Sulfur-Oxidizing Gammaproteobacterium Isolated from Salt Marsh Sediments.</title>
        <authorList>
            <person name="Flood B.E."/>
            <person name="Jones D.S."/>
            <person name="Bailey J.V."/>
        </authorList>
    </citation>
    <scope>NUCLEOTIDE SEQUENCE [LARGE SCALE GENOMIC DNA]</scope>
    <source>
        <strain evidence="11 12">SIP-G1</strain>
    </source>
</reference>
<dbReference type="CDD" id="cd00082">
    <property type="entry name" value="HisKA"/>
    <property type="match status" value="1"/>
</dbReference>
<dbReference type="GO" id="GO:0000155">
    <property type="term" value="F:phosphorelay sensor kinase activity"/>
    <property type="evidence" value="ECO:0007669"/>
    <property type="project" value="InterPro"/>
</dbReference>
<evidence type="ECO:0000256" key="5">
    <source>
        <dbReference type="ARBA" id="ARBA00022741"/>
    </source>
</evidence>
<evidence type="ECO:0000256" key="4">
    <source>
        <dbReference type="ARBA" id="ARBA00022679"/>
    </source>
</evidence>
<comment type="catalytic activity">
    <reaction evidence="1">
        <text>ATP + protein L-histidine = ADP + protein N-phospho-L-histidine.</text>
        <dbReference type="EC" id="2.7.13.3"/>
    </reaction>
</comment>
<dbReference type="InterPro" id="IPR003661">
    <property type="entry name" value="HisK_dim/P_dom"/>
</dbReference>
<dbReference type="SUPFAM" id="SSF53850">
    <property type="entry name" value="Periplasmic binding protein-like II"/>
    <property type="match status" value="1"/>
</dbReference>
<protein>
    <recommendedName>
        <fullName evidence="2">histidine kinase</fullName>
        <ecNumber evidence="2">2.7.13.3</ecNumber>
    </recommendedName>
</protein>
<evidence type="ECO:0000256" key="7">
    <source>
        <dbReference type="ARBA" id="ARBA00022840"/>
    </source>
</evidence>
<dbReference type="SMART" id="SM00387">
    <property type="entry name" value="HATPase_c"/>
    <property type="match status" value="1"/>
</dbReference>
<evidence type="ECO:0000256" key="9">
    <source>
        <dbReference type="SAM" id="Coils"/>
    </source>
</evidence>
<dbReference type="EMBL" id="CP011412">
    <property type="protein sequence ID" value="AKH21965.1"/>
    <property type="molecule type" value="Genomic_DNA"/>
</dbReference>
<keyword evidence="9" id="KW-0175">Coiled coil</keyword>
<keyword evidence="3" id="KW-0597">Phosphoprotein</keyword>
<evidence type="ECO:0000256" key="3">
    <source>
        <dbReference type="ARBA" id="ARBA00022553"/>
    </source>
</evidence>
<feature type="coiled-coil region" evidence="9">
    <location>
        <begin position="332"/>
        <end position="359"/>
    </location>
</feature>
<keyword evidence="8" id="KW-0902">Two-component regulatory system</keyword>
<dbReference type="Pfam" id="PF00512">
    <property type="entry name" value="HisKA"/>
    <property type="match status" value="1"/>
</dbReference>
<dbReference type="InterPro" id="IPR003594">
    <property type="entry name" value="HATPase_dom"/>
</dbReference>
<evidence type="ECO:0000256" key="8">
    <source>
        <dbReference type="ARBA" id="ARBA00023012"/>
    </source>
</evidence>
<dbReference type="KEGG" id="seds:AAY24_00810"/>
<name>A0A0F7K400_9GAMM</name>
<dbReference type="InterPro" id="IPR036890">
    <property type="entry name" value="HATPase_C_sf"/>
</dbReference>
<dbReference type="GO" id="GO:0005524">
    <property type="term" value="F:ATP binding"/>
    <property type="evidence" value="ECO:0007669"/>
    <property type="project" value="UniProtKB-KW"/>
</dbReference>
<feature type="domain" description="Histidine kinase" evidence="10">
    <location>
        <begin position="375"/>
        <end position="592"/>
    </location>
</feature>
<evidence type="ECO:0000313" key="12">
    <source>
        <dbReference type="Proteomes" id="UP000034410"/>
    </source>
</evidence>
<dbReference type="PROSITE" id="PS50109">
    <property type="entry name" value="HIS_KIN"/>
    <property type="match status" value="1"/>
</dbReference>
<keyword evidence="6" id="KW-0418">Kinase</keyword>
<sequence>MGADEKGGRDSGQPLKIGVLAFRGDQQTEKNWGPTIDYLSLAVPGVNFTLEPLTLEQMEQAVQTDQVSFIITNPGNYVDLEYRYGVSRIATLQRFPDQSPSERTYSTILVRADREDLRELSDLKHQSVMAVSANAFGGFQLAWGEMQRHGLDPFADLSELVFSGFPLDNIVTSVQSGLVDAGIVRGCLLEKMDRAGLINMADFRVLNEGMDSSGQCRVSTPGYPDWPLAKLANTSDRLAKRLTMTLLAMPRNHRAAIAGEYSGWTIPVEYQAVHDLFRELQVGPYEWMRQPTVNLLWSRYWQWFLIAFMGVAWWLWHVYRVEQLVRVRTTQLTEANTRLQTEMNERQQAEQKLLSQQNELAHVVRVSTAGELASGLAHELNQPLSAISSYAQGCIWRLESGRITQDELREIIQRMVSEAERAGAIIQRLRGFLRKEHALCRPTDINGAVRDAMELFNAEANKRGISLSRDLQEDLPPVCSETIQLQQVIINLLRNAADALKGLPAERLRIELSTRHDPDEGMVHIDVRDFGPGIDPDSKPHLFEPFFTTTSDGMGLGLSLSQSIVESHGGTIRVIDDVHPGACFSILLPVHKEACDAE</sequence>
<evidence type="ECO:0000256" key="2">
    <source>
        <dbReference type="ARBA" id="ARBA00012438"/>
    </source>
</evidence>
<evidence type="ECO:0000313" key="11">
    <source>
        <dbReference type="EMBL" id="AKH21965.1"/>
    </source>
</evidence>
<dbReference type="PATRIC" id="fig|1543721.4.peg.175"/>
<evidence type="ECO:0000256" key="6">
    <source>
        <dbReference type="ARBA" id="ARBA00022777"/>
    </source>
</evidence>
<dbReference type="PRINTS" id="PR00344">
    <property type="entry name" value="BCTRLSENSOR"/>
</dbReference>
<dbReference type="InterPro" id="IPR005467">
    <property type="entry name" value="His_kinase_dom"/>
</dbReference>
<gene>
    <name evidence="11" type="ORF">AAY24_00810</name>
</gene>
<dbReference type="Gene3D" id="3.40.190.10">
    <property type="entry name" value="Periplasmic binding protein-like II"/>
    <property type="match status" value="2"/>
</dbReference>
<organism evidence="11 12">
    <name type="scientific">Sedimenticola thiotaurini</name>
    <dbReference type="NCBI Taxonomy" id="1543721"/>
    <lineage>
        <taxon>Bacteria</taxon>
        <taxon>Pseudomonadati</taxon>
        <taxon>Pseudomonadota</taxon>
        <taxon>Gammaproteobacteria</taxon>
        <taxon>Chromatiales</taxon>
        <taxon>Sedimenticolaceae</taxon>
        <taxon>Sedimenticola</taxon>
    </lineage>
</organism>
<dbReference type="PANTHER" id="PTHR43065:SF10">
    <property type="entry name" value="PEROXIDE STRESS-ACTIVATED HISTIDINE KINASE MAK3"/>
    <property type="match status" value="1"/>
</dbReference>
<dbReference type="AlphaFoldDB" id="A0A0F7K400"/>
<keyword evidence="7" id="KW-0067">ATP-binding</keyword>
<dbReference type="InterPro" id="IPR036097">
    <property type="entry name" value="HisK_dim/P_sf"/>
</dbReference>
<keyword evidence="12" id="KW-1185">Reference proteome</keyword>
<dbReference type="SUPFAM" id="SSF55874">
    <property type="entry name" value="ATPase domain of HSP90 chaperone/DNA topoisomerase II/histidine kinase"/>
    <property type="match status" value="1"/>
</dbReference>
<dbReference type="SUPFAM" id="SSF47384">
    <property type="entry name" value="Homodimeric domain of signal transducing histidine kinase"/>
    <property type="match status" value="1"/>
</dbReference>
<dbReference type="Pfam" id="PF02518">
    <property type="entry name" value="HATPase_c"/>
    <property type="match status" value="1"/>
</dbReference>
<dbReference type="Proteomes" id="UP000034410">
    <property type="component" value="Chromosome"/>
</dbReference>
<dbReference type="EC" id="2.7.13.3" evidence="2"/>
<proteinExistence type="predicted"/>
<evidence type="ECO:0000259" key="10">
    <source>
        <dbReference type="PROSITE" id="PS50109"/>
    </source>
</evidence>
<keyword evidence="4" id="KW-0808">Transferase</keyword>
<accession>A0A0F7K400</accession>
<dbReference type="InterPro" id="IPR004358">
    <property type="entry name" value="Sig_transdc_His_kin-like_C"/>
</dbReference>
<dbReference type="Pfam" id="PF12974">
    <property type="entry name" value="Phosphonate-bd"/>
    <property type="match status" value="1"/>
</dbReference>